<keyword evidence="4 13" id="KW-0812">Transmembrane</keyword>
<feature type="transmembrane region" description="Helical" evidence="14">
    <location>
        <begin position="20"/>
        <end position="46"/>
    </location>
</feature>
<keyword evidence="7" id="KW-0756">Sterol biosynthesis</keyword>
<gene>
    <name evidence="16" type="ORF">K452DRAFT_251086</name>
</gene>
<evidence type="ECO:0000256" key="13">
    <source>
        <dbReference type="PROSITE-ProRule" id="PRU01087"/>
    </source>
</evidence>
<dbReference type="Proteomes" id="UP000799438">
    <property type="component" value="Unassembled WGS sequence"/>
</dbReference>
<feature type="transmembrane region" description="Helical" evidence="14">
    <location>
        <begin position="58"/>
        <end position="80"/>
    </location>
</feature>
<feature type="transmembrane region" description="Helical" evidence="14">
    <location>
        <begin position="182"/>
        <end position="201"/>
    </location>
</feature>
<dbReference type="GO" id="GO:0005783">
    <property type="term" value="C:endoplasmic reticulum"/>
    <property type="evidence" value="ECO:0007669"/>
    <property type="project" value="TreeGrafter"/>
</dbReference>
<evidence type="ECO:0000256" key="8">
    <source>
        <dbReference type="ARBA" id="ARBA00023098"/>
    </source>
</evidence>
<evidence type="ECO:0000256" key="12">
    <source>
        <dbReference type="ARBA" id="ARBA00023235"/>
    </source>
</evidence>
<dbReference type="Pfam" id="PF05241">
    <property type="entry name" value="EBP"/>
    <property type="match status" value="1"/>
</dbReference>
<comment type="subcellular location">
    <subcellularLocation>
        <location evidence="1">Membrane</location>
        <topology evidence="1">Multi-pass membrane protein</topology>
    </subcellularLocation>
</comment>
<dbReference type="GO" id="GO:0016020">
    <property type="term" value="C:membrane"/>
    <property type="evidence" value="ECO:0007669"/>
    <property type="project" value="UniProtKB-SubCell"/>
</dbReference>
<evidence type="ECO:0000256" key="6">
    <source>
        <dbReference type="ARBA" id="ARBA00022989"/>
    </source>
</evidence>
<evidence type="ECO:0000256" key="10">
    <source>
        <dbReference type="ARBA" id="ARBA00023166"/>
    </source>
</evidence>
<dbReference type="PANTHER" id="PTHR14207:SF0">
    <property type="entry name" value="3-BETA-HYDROXYSTEROID-DELTA(8),DELTA(7)-ISOMERASE"/>
    <property type="match status" value="1"/>
</dbReference>
<evidence type="ECO:0000313" key="17">
    <source>
        <dbReference type="Proteomes" id="UP000799438"/>
    </source>
</evidence>
<dbReference type="InterPro" id="IPR033118">
    <property type="entry name" value="EXPERA"/>
</dbReference>
<keyword evidence="8" id="KW-0443">Lipid metabolism</keyword>
<evidence type="ECO:0000256" key="14">
    <source>
        <dbReference type="SAM" id="Phobius"/>
    </source>
</evidence>
<evidence type="ECO:0000256" key="11">
    <source>
        <dbReference type="ARBA" id="ARBA00023221"/>
    </source>
</evidence>
<dbReference type="PROSITE" id="PS51751">
    <property type="entry name" value="EXPERA"/>
    <property type="match status" value="1"/>
</dbReference>
<dbReference type="GO" id="GO:0016126">
    <property type="term" value="P:sterol biosynthetic process"/>
    <property type="evidence" value="ECO:0007669"/>
    <property type="project" value="UniProtKB-KW"/>
</dbReference>
<dbReference type="EMBL" id="ML995487">
    <property type="protein sequence ID" value="KAF2141287.1"/>
    <property type="molecule type" value="Genomic_DNA"/>
</dbReference>
<evidence type="ECO:0000256" key="3">
    <source>
        <dbReference type="ARBA" id="ARBA00022516"/>
    </source>
</evidence>
<dbReference type="RefSeq" id="XP_033397000.1">
    <property type="nucleotide sequence ID" value="XM_033538197.1"/>
</dbReference>
<evidence type="ECO:0000313" key="16">
    <source>
        <dbReference type="EMBL" id="KAF2141287.1"/>
    </source>
</evidence>
<dbReference type="GO" id="GO:0000247">
    <property type="term" value="F:C-8 sterol isomerase activity"/>
    <property type="evidence" value="ECO:0007669"/>
    <property type="project" value="TreeGrafter"/>
</dbReference>
<keyword evidence="9 13" id="KW-0472">Membrane</keyword>
<dbReference type="GeneID" id="54295693"/>
<evidence type="ECO:0000256" key="5">
    <source>
        <dbReference type="ARBA" id="ARBA00022955"/>
    </source>
</evidence>
<feature type="transmembrane region" description="Helical" evidence="14">
    <location>
        <begin position="112"/>
        <end position="136"/>
    </location>
</feature>
<evidence type="ECO:0000256" key="1">
    <source>
        <dbReference type="ARBA" id="ARBA00004141"/>
    </source>
</evidence>
<name>A0A6A6BED2_9PEZI</name>
<feature type="domain" description="EXPERA" evidence="15">
    <location>
        <begin position="56"/>
        <end position="201"/>
    </location>
</feature>
<keyword evidence="6 13" id="KW-1133">Transmembrane helix</keyword>
<sequence length="206" mass="23650">MDVKHPFYPPDLELVGYVENTLGVGSLLLGFATLTSVILGLALLFSRRWRPSISGIDQFLVLWFVLSGFLHCFFEGHFILNRSRMPLMQDFFGQLWKEYAKSDSRYMAADPLVVTIESITVVVWGPVSFLTAWFIVTDSAYRFPFQALVSTGHLYSDVLYYVTSFVDLQRGIEHSRPEALYFWGYFVIMNAFWIIIPACKLSKSNI</sequence>
<protein>
    <recommendedName>
        <fullName evidence="15">EXPERA domain-containing protein</fullName>
    </recommendedName>
</protein>
<organism evidence="16 17">
    <name type="scientific">Aplosporella prunicola CBS 121167</name>
    <dbReference type="NCBI Taxonomy" id="1176127"/>
    <lineage>
        <taxon>Eukaryota</taxon>
        <taxon>Fungi</taxon>
        <taxon>Dikarya</taxon>
        <taxon>Ascomycota</taxon>
        <taxon>Pezizomycotina</taxon>
        <taxon>Dothideomycetes</taxon>
        <taxon>Dothideomycetes incertae sedis</taxon>
        <taxon>Botryosphaeriales</taxon>
        <taxon>Aplosporellaceae</taxon>
        <taxon>Aplosporella</taxon>
    </lineage>
</organism>
<evidence type="ECO:0000256" key="4">
    <source>
        <dbReference type="ARBA" id="ARBA00022692"/>
    </source>
</evidence>
<keyword evidence="5" id="KW-0752">Steroid biosynthesis</keyword>
<dbReference type="GO" id="GO:0047750">
    <property type="term" value="F:cholestenol delta-isomerase activity"/>
    <property type="evidence" value="ECO:0007669"/>
    <property type="project" value="InterPro"/>
</dbReference>
<comment type="similarity">
    <text evidence="2">Belongs to the EBP family.</text>
</comment>
<keyword evidence="11" id="KW-0753">Steroid metabolism</keyword>
<dbReference type="PANTHER" id="PTHR14207">
    <property type="entry name" value="STEROL ISOMERASE"/>
    <property type="match status" value="1"/>
</dbReference>
<dbReference type="InterPro" id="IPR007905">
    <property type="entry name" value="EBP"/>
</dbReference>
<evidence type="ECO:0000256" key="9">
    <source>
        <dbReference type="ARBA" id="ARBA00023136"/>
    </source>
</evidence>
<keyword evidence="17" id="KW-1185">Reference proteome</keyword>
<accession>A0A6A6BED2</accession>
<dbReference type="GO" id="GO:0004769">
    <property type="term" value="F:steroid Delta-isomerase activity"/>
    <property type="evidence" value="ECO:0007669"/>
    <property type="project" value="TreeGrafter"/>
</dbReference>
<dbReference type="AlphaFoldDB" id="A0A6A6BED2"/>
<evidence type="ECO:0000256" key="7">
    <source>
        <dbReference type="ARBA" id="ARBA00023011"/>
    </source>
</evidence>
<evidence type="ECO:0000259" key="15">
    <source>
        <dbReference type="PROSITE" id="PS51751"/>
    </source>
</evidence>
<keyword evidence="12" id="KW-0413">Isomerase</keyword>
<keyword evidence="3" id="KW-0444">Lipid biosynthesis</keyword>
<evidence type="ECO:0000256" key="2">
    <source>
        <dbReference type="ARBA" id="ARBA00008337"/>
    </source>
</evidence>
<proteinExistence type="inferred from homology"/>
<keyword evidence="10" id="KW-1207">Sterol metabolism</keyword>
<dbReference type="OrthoDB" id="58557at2759"/>
<reference evidence="16" key="1">
    <citation type="journal article" date="2020" name="Stud. Mycol.">
        <title>101 Dothideomycetes genomes: a test case for predicting lifestyles and emergence of pathogens.</title>
        <authorList>
            <person name="Haridas S."/>
            <person name="Albert R."/>
            <person name="Binder M."/>
            <person name="Bloem J."/>
            <person name="Labutti K."/>
            <person name="Salamov A."/>
            <person name="Andreopoulos B."/>
            <person name="Baker S."/>
            <person name="Barry K."/>
            <person name="Bills G."/>
            <person name="Bluhm B."/>
            <person name="Cannon C."/>
            <person name="Castanera R."/>
            <person name="Culley D."/>
            <person name="Daum C."/>
            <person name="Ezra D."/>
            <person name="Gonzalez J."/>
            <person name="Henrissat B."/>
            <person name="Kuo A."/>
            <person name="Liang C."/>
            <person name="Lipzen A."/>
            <person name="Lutzoni F."/>
            <person name="Magnuson J."/>
            <person name="Mondo S."/>
            <person name="Nolan M."/>
            <person name="Ohm R."/>
            <person name="Pangilinan J."/>
            <person name="Park H.-J."/>
            <person name="Ramirez L."/>
            <person name="Alfaro M."/>
            <person name="Sun H."/>
            <person name="Tritt A."/>
            <person name="Yoshinaga Y."/>
            <person name="Zwiers L.-H."/>
            <person name="Turgeon B."/>
            <person name="Goodwin S."/>
            <person name="Spatafora J."/>
            <person name="Crous P."/>
            <person name="Grigoriev I."/>
        </authorList>
    </citation>
    <scope>NUCLEOTIDE SEQUENCE</scope>
    <source>
        <strain evidence="16">CBS 121167</strain>
    </source>
</reference>